<sequence length="97" mass="10461">MSVSAKARRVRSASTFLLRISLGACKNVNLTKDVKKAYRMVSIPRTRVRWIPALNPSMHDTTLGLLSPSSMVTENVASKGHPTASSIGLTRSTCCAT</sequence>
<reference evidence="1" key="2">
    <citation type="journal article" date="2015" name="Data Brief">
        <title>Shoot transcriptome of the giant reed, Arundo donax.</title>
        <authorList>
            <person name="Barrero R.A."/>
            <person name="Guerrero F.D."/>
            <person name="Moolhuijzen P."/>
            <person name="Goolsby J.A."/>
            <person name="Tidwell J."/>
            <person name="Bellgard S.E."/>
            <person name="Bellgard M.I."/>
        </authorList>
    </citation>
    <scope>NUCLEOTIDE SEQUENCE</scope>
    <source>
        <tissue evidence="1">Shoot tissue taken approximately 20 cm above the soil surface</tissue>
    </source>
</reference>
<protein>
    <submittedName>
        <fullName evidence="1">Guanine nucleotide-exchange, putative</fullName>
    </submittedName>
</protein>
<reference evidence="1" key="1">
    <citation type="submission" date="2014-09" db="EMBL/GenBank/DDBJ databases">
        <authorList>
            <person name="Magalhaes I.L.F."/>
            <person name="Oliveira U."/>
            <person name="Santos F.R."/>
            <person name="Vidigal T.H.D.A."/>
            <person name="Brescovit A.D."/>
            <person name="Santos A.J."/>
        </authorList>
    </citation>
    <scope>NUCLEOTIDE SEQUENCE</scope>
    <source>
        <tissue evidence="1">Shoot tissue taken approximately 20 cm above the soil surface</tissue>
    </source>
</reference>
<evidence type="ECO:0000313" key="1">
    <source>
        <dbReference type="EMBL" id="JAD75329.1"/>
    </source>
</evidence>
<dbReference type="EMBL" id="GBRH01222566">
    <property type="protein sequence ID" value="JAD75329.1"/>
    <property type="molecule type" value="Transcribed_RNA"/>
</dbReference>
<name>A0A0A9CG86_ARUDO</name>
<dbReference type="AlphaFoldDB" id="A0A0A9CG86"/>
<organism evidence="1">
    <name type="scientific">Arundo donax</name>
    <name type="common">Giant reed</name>
    <name type="synonym">Donax arundinaceus</name>
    <dbReference type="NCBI Taxonomy" id="35708"/>
    <lineage>
        <taxon>Eukaryota</taxon>
        <taxon>Viridiplantae</taxon>
        <taxon>Streptophyta</taxon>
        <taxon>Embryophyta</taxon>
        <taxon>Tracheophyta</taxon>
        <taxon>Spermatophyta</taxon>
        <taxon>Magnoliopsida</taxon>
        <taxon>Liliopsida</taxon>
        <taxon>Poales</taxon>
        <taxon>Poaceae</taxon>
        <taxon>PACMAD clade</taxon>
        <taxon>Arundinoideae</taxon>
        <taxon>Arundineae</taxon>
        <taxon>Arundo</taxon>
    </lineage>
</organism>
<proteinExistence type="predicted"/>
<accession>A0A0A9CG86</accession>